<name>A0A915YHZ4_9BACT</name>
<keyword evidence="1" id="KW-0472">Membrane</keyword>
<keyword evidence="1" id="KW-1133">Transmembrane helix</keyword>
<accession>A0A915YHZ4</accession>
<protein>
    <submittedName>
        <fullName evidence="2">Uncharacterized protein</fullName>
    </submittedName>
</protein>
<keyword evidence="3" id="KW-1185">Reference proteome</keyword>
<keyword evidence="1" id="KW-0812">Transmembrane</keyword>
<organism evidence="2 3">
    <name type="scientific">Aureispira anguillae</name>
    <dbReference type="NCBI Taxonomy" id="2864201"/>
    <lineage>
        <taxon>Bacteria</taxon>
        <taxon>Pseudomonadati</taxon>
        <taxon>Bacteroidota</taxon>
        <taxon>Saprospiria</taxon>
        <taxon>Saprospirales</taxon>
        <taxon>Saprospiraceae</taxon>
        <taxon>Aureispira</taxon>
    </lineage>
</organism>
<dbReference type="AlphaFoldDB" id="A0A915YHZ4"/>
<sequence>MIELLFFSIYAFIALLSIVLLIYLFFRRIKIKQEEDFGDRQN</sequence>
<proteinExistence type="predicted"/>
<feature type="transmembrane region" description="Helical" evidence="1">
    <location>
        <begin position="6"/>
        <end position="26"/>
    </location>
</feature>
<dbReference type="EMBL" id="AP026867">
    <property type="protein sequence ID" value="BDS13418.1"/>
    <property type="molecule type" value="Genomic_DNA"/>
</dbReference>
<dbReference type="KEGG" id="aup:AsAng_0041550"/>
<dbReference type="Proteomes" id="UP001060919">
    <property type="component" value="Chromosome"/>
</dbReference>
<gene>
    <name evidence="2" type="ORF">AsAng_0041550</name>
</gene>
<evidence type="ECO:0000313" key="3">
    <source>
        <dbReference type="Proteomes" id="UP001060919"/>
    </source>
</evidence>
<evidence type="ECO:0000256" key="1">
    <source>
        <dbReference type="SAM" id="Phobius"/>
    </source>
</evidence>
<reference evidence="2" key="1">
    <citation type="submission" date="2022-09" db="EMBL/GenBank/DDBJ databases">
        <title>Aureispira anguillicida sp. nov., isolated from Leptocephalus of Japanese eel Anguilla japonica.</title>
        <authorList>
            <person name="Yuasa K."/>
            <person name="Mekata T."/>
            <person name="Ikunari K."/>
        </authorList>
    </citation>
    <scope>NUCLEOTIDE SEQUENCE</scope>
    <source>
        <strain evidence="2">EL160426</strain>
    </source>
</reference>
<evidence type="ECO:0000313" key="2">
    <source>
        <dbReference type="EMBL" id="BDS13418.1"/>
    </source>
</evidence>